<evidence type="ECO:0000313" key="1">
    <source>
        <dbReference type="EMBL" id="XCG46490.1"/>
    </source>
</evidence>
<name>A0AAU8CIC7_9HYPH</name>
<protein>
    <submittedName>
        <fullName evidence="1">Uncharacterized protein</fullName>
    </submittedName>
</protein>
<proteinExistence type="predicted"/>
<gene>
    <name evidence="1" type="ORF">ABVK50_14260</name>
</gene>
<sequence>MAHKLSLRSALRIGTMGALVAQGVEPSVAGWAATRWTDSGNDERLPGCLFAEPLTVLCVFADGDARVVHSPIGSGRAFDLFVSHGGRQNGVRAILVDFVDKQVRLGLKV</sequence>
<dbReference type="EMBL" id="CP159253">
    <property type="protein sequence ID" value="XCG46490.1"/>
    <property type="molecule type" value="Genomic_DNA"/>
</dbReference>
<reference evidence="1" key="1">
    <citation type="submission" date="2024-06" db="EMBL/GenBank/DDBJ databases">
        <title>Mesorhizobium karijinii sp. nov., a symbiont of the iconic Swainsona formosa from arid Australia.</title>
        <authorList>
            <person name="Hill Y.J."/>
            <person name="Watkin E.L.J."/>
            <person name="O'Hara G.W."/>
            <person name="Terpolilli J."/>
            <person name="Tye M.L."/>
            <person name="Kohlmeier M.G."/>
        </authorList>
    </citation>
    <scope>NUCLEOTIDE SEQUENCE</scope>
    <source>
        <strain evidence="1">WSM2240</strain>
    </source>
</reference>
<accession>A0AAU8CIC7</accession>
<organism evidence="1">
    <name type="scientific">Mesorhizobium sp. WSM2240</name>
    <dbReference type="NCBI Taxonomy" id="3228851"/>
    <lineage>
        <taxon>Bacteria</taxon>
        <taxon>Pseudomonadati</taxon>
        <taxon>Pseudomonadota</taxon>
        <taxon>Alphaproteobacteria</taxon>
        <taxon>Hyphomicrobiales</taxon>
        <taxon>Phyllobacteriaceae</taxon>
        <taxon>Mesorhizobium</taxon>
    </lineage>
</organism>
<dbReference type="AlphaFoldDB" id="A0AAU8CIC7"/>